<keyword evidence="1" id="KW-0472">Membrane</keyword>
<comment type="caution">
    <text evidence="2">The sequence shown here is derived from an EMBL/GenBank/DDBJ whole genome shotgun (WGS) entry which is preliminary data.</text>
</comment>
<keyword evidence="1" id="KW-0812">Transmembrane</keyword>
<dbReference type="EMBL" id="FCOX02000038">
    <property type="protein sequence ID" value="SAK98742.1"/>
    <property type="molecule type" value="Genomic_DNA"/>
</dbReference>
<keyword evidence="3" id="KW-1185">Reference proteome</keyword>
<evidence type="ECO:0000256" key="1">
    <source>
        <dbReference type="SAM" id="Phobius"/>
    </source>
</evidence>
<accession>A0A158DVU7</accession>
<dbReference type="Proteomes" id="UP000071859">
    <property type="component" value="Unassembled WGS sequence"/>
</dbReference>
<dbReference type="AlphaFoldDB" id="A0A158DVU7"/>
<organism evidence="2 3">
    <name type="scientific">Caballeronia calidae</name>
    <dbReference type="NCBI Taxonomy" id="1777139"/>
    <lineage>
        <taxon>Bacteria</taxon>
        <taxon>Pseudomonadati</taxon>
        <taxon>Pseudomonadota</taxon>
        <taxon>Betaproteobacteria</taxon>
        <taxon>Burkholderiales</taxon>
        <taxon>Burkholderiaceae</taxon>
        <taxon>Caballeronia</taxon>
    </lineage>
</organism>
<proteinExistence type="predicted"/>
<keyword evidence="1" id="KW-1133">Transmembrane helix</keyword>
<protein>
    <submittedName>
        <fullName evidence="2">Uncharacterized protein</fullName>
    </submittedName>
</protein>
<name>A0A158DVU7_9BURK</name>
<dbReference type="InterPro" id="IPR058522">
    <property type="entry name" value="DUF8209"/>
</dbReference>
<reference evidence="2" key="1">
    <citation type="submission" date="2016-01" db="EMBL/GenBank/DDBJ databases">
        <authorList>
            <person name="Peeters C."/>
        </authorList>
    </citation>
    <scope>NUCLEOTIDE SEQUENCE</scope>
    <source>
        <strain evidence="2">LMG 29321</strain>
    </source>
</reference>
<gene>
    <name evidence="2" type="ORF">AWB78_05700</name>
</gene>
<sequence>MLRIKFTRNLGAFVGRAIPGVGWVLLATDVSTILFRSVLLYNNMVRPEDRLR</sequence>
<dbReference type="Pfam" id="PF26636">
    <property type="entry name" value="DUF8209"/>
    <property type="match status" value="1"/>
</dbReference>
<evidence type="ECO:0000313" key="3">
    <source>
        <dbReference type="Proteomes" id="UP000071859"/>
    </source>
</evidence>
<feature type="transmembrane region" description="Helical" evidence="1">
    <location>
        <begin position="20"/>
        <end position="42"/>
    </location>
</feature>
<evidence type="ECO:0000313" key="2">
    <source>
        <dbReference type="EMBL" id="SAK98742.1"/>
    </source>
</evidence>